<dbReference type="AlphaFoldDB" id="A0AAE3GNR4"/>
<reference evidence="1" key="1">
    <citation type="submission" date="2022-06" db="EMBL/GenBank/DDBJ databases">
        <title>New cyanobacteria of genus Symplocastrum in benthos of Lake Baikal.</title>
        <authorList>
            <person name="Sorokovikova E."/>
            <person name="Tikhonova I."/>
            <person name="Krasnopeev A."/>
            <person name="Evseev P."/>
            <person name="Gladkikh A."/>
            <person name="Belykh O."/>
        </authorList>
    </citation>
    <scope>NUCLEOTIDE SEQUENCE</scope>
    <source>
        <strain evidence="1">BBK-W-15</strain>
    </source>
</reference>
<dbReference type="RefSeq" id="WP_254010569.1">
    <property type="nucleotide sequence ID" value="NZ_JAMZMM010000026.1"/>
</dbReference>
<comment type="caution">
    <text evidence="1">The sequence shown here is derived from an EMBL/GenBank/DDBJ whole genome shotgun (WGS) entry which is preliminary data.</text>
</comment>
<sequence length="65" mass="7573">MIKLGILILFGLYGYGAWRFWKGFERTNFSRSLPSRISLSLLWPALYVANQSYRKNFNKALKGGR</sequence>
<keyword evidence="2" id="KW-1185">Reference proteome</keyword>
<protein>
    <submittedName>
        <fullName evidence="1">Uncharacterized protein</fullName>
    </submittedName>
</protein>
<dbReference type="EMBL" id="JAMZMM010000026">
    <property type="protein sequence ID" value="MCP2727759.1"/>
    <property type="molecule type" value="Genomic_DNA"/>
</dbReference>
<evidence type="ECO:0000313" key="1">
    <source>
        <dbReference type="EMBL" id="MCP2727759.1"/>
    </source>
</evidence>
<dbReference type="Proteomes" id="UP001204953">
    <property type="component" value="Unassembled WGS sequence"/>
</dbReference>
<evidence type="ECO:0000313" key="2">
    <source>
        <dbReference type="Proteomes" id="UP001204953"/>
    </source>
</evidence>
<gene>
    <name evidence="1" type="ORF">NJ959_04610</name>
</gene>
<proteinExistence type="predicted"/>
<organism evidence="1 2">
    <name type="scientific">Limnofasciculus baicalensis BBK-W-15</name>
    <dbReference type="NCBI Taxonomy" id="2699891"/>
    <lineage>
        <taxon>Bacteria</taxon>
        <taxon>Bacillati</taxon>
        <taxon>Cyanobacteriota</taxon>
        <taxon>Cyanophyceae</taxon>
        <taxon>Coleofasciculales</taxon>
        <taxon>Coleofasciculaceae</taxon>
        <taxon>Limnofasciculus</taxon>
        <taxon>Limnofasciculus baicalensis</taxon>
    </lineage>
</organism>
<name>A0AAE3GNR4_9CYAN</name>
<accession>A0AAE3GNR4</accession>